<dbReference type="EMBL" id="JAINDJ010000008">
    <property type="protein sequence ID" value="KAG9438974.1"/>
    <property type="molecule type" value="Genomic_DNA"/>
</dbReference>
<proteinExistence type="predicted"/>
<organism evidence="5 6">
    <name type="scientific">Aristolochia fimbriata</name>
    <name type="common">White veined hardy Dutchman's pipe vine</name>
    <dbReference type="NCBI Taxonomy" id="158543"/>
    <lineage>
        <taxon>Eukaryota</taxon>
        <taxon>Viridiplantae</taxon>
        <taxon>Streptophyta</taxon>
        <taxon>Embryophyta</taxon>
        <taxon>Tracheophyta</taxon>
        <taxon>Spermatophyta</taxon>
        <taxon>Magnoliopsida</taxon>
        <taxon>Magnoliidae</taxon>
        <taxon>Piperales</taxon>
        <taxon>Aristolochiaceae</taxon>
        <taxon>Aristolochia</taxon>
    </lineage>
</organism>
<dbReference type="Gene3D" id="3.40.30.10">
    <property type="entry name" value="Glutaredoxin"/>
    <property type="match status" value="1"/>
</dbReference>
<evidence type="ECO:0000259" key="4">
    <source>
        <dbReference type="PROSITE" id="PS51352"/>
    </source>
</evidence>
<keyword evidence="1" id="KW-0813">Transport</keyword>
<gene>
    <name evidence="5" type="ORF">H6P81_019139</name>
</gene>
<dbReference type="InterPro" id="IPR036249">
    <property type="entry name" value="Thioredoxin-like_sf"/>
</dbReference>
<reference evidence="5 6" key="1">
    <citation type="submission" date="2021-07" db="EMBL/GenBank/DDBJ databases">
        <title>The Aristolochia fimbriata genome: insights into angiosperm evolution, floral development and chemical biosynthesis.</title>
        <authorList>
            <person name="Jiao Y."/>
        </authorList>
    </citation>
    <scope>NUCLEOTIDE SEQUENCE [LARGE SCALE GENOMIC DNA]</scope>
    <source>
        <strain evidence="5">IBCAS-2021</strain>
        <tissue evidence="5">Leaf</tissue>
    </source>
</reference>
<dbReference type="SUPFAM" id="SSF52833">
    <property type="entry name" value="Thioredoxin-like"/>
    <property type="match status" value="1"/>
</dbReference>
<feature type="domain" description="Thioredoxin" evidence="4">
    <location>
        <begin position="57"/>
        <end position="183"/>
    </location>
</feature>
<comment type="caution">
    <text evidence="5">The sequence shown here is derived from an EMBL/GenBank/DDBJ whole genome shotgun (WGS) entry which is preliminary data.</text>
</comment>
<dbReference type="AlphaFoldDB" id="A0AAV7DRT3"/>
<keyword evidence="3" id="KW-0676">Redox-active center</keyword>
<name>A0AAV7DRT3_ARIFI</name>
<dbReference type="InterPro" id="IPR013766">
    <property type="entry name" value="Thioredoxin_domain"/>
</dbReference>
<evidence type="ECO:0000256" key="2">
    <source>
        <dbReference type="ARBA" id="ARBA00023157"/>
    </source>
</evidence>
<evidence type="ECO:0000256" key="3">
    <source>
        <dbReference type="ARBA" id="ARBA00023284"/>
    </source>
</evidence>
<evidence type="ECO:0000313" key="5">
    <source>
        <dbReference type="EMBL" id="KAG9438974.1"/>
    </source>
</evidence>
<keyword evidence="6" id="KW-1185">Reference proteome</keyword>
<sequence length="183" mass="19799">MGSFALFRSLIVPASSRISSLSSLESLIPKHSSSSPIVDTSPCLFPSVARQHGKPFFFVGQPFSSSSSSSSGINIIKAEEEFNDSLKKATDGSLPAIYYFTAAWCGPCRTIAPVIEDLSKKYPDVNIYKIDVDVEGLANVLSNLQISSVPTFHFFHGGSKARELIGADITKLKATMEILYKQG</sequence>
<keyword evidence="2" id="KW-1015">Disulfide bond</keyword>
<evidence type="ECO:0000313" key="6">
    <source>
        <dbReference type="Proteomes" id="UP000825729"/>
    </source>
</evidence>
<evidence type="ECO:0000256" key="1">
    <source>
        <dbReference type="ARBA" id="ARBA00022982"/>
    </source>
</evidence>
<dbReference type="CDD" id="cd02947">
    <property type="entry name" value="TRX_family"/>
    <property type="match status" value="1"/>
</dbReference>
<accession>A0AAV7DRT3</accession>
<keyword evidence="1" id="KW-0249">Electron transport</keyword>
<dbReference type="PROSITE" id="PS51352">
    <property type="entry name" value="THIOREDOXIN_2"/>
    <property type="match status" value="1"/>
</dbReference>
<protein>
    <recommendedName>
        <fullName evidence="4">Thioredoxin domain-containing protein</fullName>
    </recommendedName>
</protein>
<dbReference type="Proteomes" id="UP000825729">
    <property type="component" value="Unassembled WGS sequence"/>
</dbReference>
<dbReference type="PANTHER" id="PTHR46115">
    <property type="entry name" value="THIOREDOXIN-LIKE PROTEIN 1"/>
    <property type="match status" value="1"/>
</dbReference>
<dbReference type="FunFam" id="3.40.30.10:FF:000245">
    <property type="entry name" value="Thioredoxin"/>
    <property type="match status" value="1"/>
</dbReference>
<dbReference type="Pfam" id="PF00085">
    <property type="entry name" value="Thioredoxin"/>
    <property type="match status" value="1"/>
</dbReference>